<name>A0A5A7USH3_CUCMM</name>
<evidence type="ECO:0000313" key="3">
    <source>
        <dbReference type="Proteomes" id="UP000321393"/>
    </source>
</evidence>
<dbReference type="Gene3D" id="2.40.70.10">
    <property type="entry name" value="Acid Proteases"/>
    <property type="match status" value="1"/>
</dbReference>
<evidence type="ECO:0000313" key="2">
    <source>
        <dbReference type="EMBL" id="KAA0057627.1"/>
    </source>
</evidence>
<dbReference type="PANTHER" id="PTHR15503:SF22">
    <property type="entry name" value="TRANSPOSON TY3-I GAG POLYPROTEIN"/>
    <property type="match status" value="1"/>
</dbReference>
<dbReference type="Proteomes" id="UP000321393">
    <property type="component" value="Unassembled WGS sequence"/>
</dbReference>
<dbReference type="EMBL" id="SSTE01007110">
    <property type="protein sequence ID" value="KAA0057627.1"/>
    <property type="molecule type" value="Genomic_DNA"/>
</dbReference>
<protein>
    <submittedName>
        <fullName evidence="2">Ty3-gypsy retrotransposon protein</fullName>
    </submittedName>
</protein>
<dbReference type="PANTHER" id="PTHR15503">
    <property type="entry name" value="LDOC1 RELATED"/>
    <property type="match status" value="1"/>
</dbReference>
<feature type="region of interest" description="Disordered" evidence="1">
    <location>
        <begin position="46"/>
        <end position="68"/>
    </location>
</feature>
<dbReference type="AlphaFoldDB" id="A0A5A7USH3"/>
<gene>
    <name evidence="2" type="ORF">E6C27_scaffold9829G00040</name>
</gene>
<dbReference type="InterPro" id="IPR032567">
    <property type="entry name" value="RTL1-rel"/>
</dbReference>
<reference evidence="2 3" key="1">
    <citation type="submission" date="2019-08" db="EMBL/GenBank/DDBJ databases">
        <title>Draft genome sequences of two oriental melons (Cucumis melo L. var makuwa).</title>
        <authorList>
            <person name="Kwon S.-Y."/>
        </authorList>
    </citation>
    <scope>NUCLEOTIDE SEQUENCE [LARGE SCALE GENOMIC DNA]</scope>
    <source>
        <strain evidence="3">cv. SW 3</strain>
        <tissue evidence="2">Leaf</tissue>
    </source>
</reference>
<organism evidence="2 3">
    <name type="scientific">Cucumis melo var. makuwa</name>
    <name type="common">Oriental melon</name>
    <dbReference type="NCBI Taxonomy" id="1194695"/>
    <lineage>
        <taxon>Eukaryota</taxon>
        <taxon>Viridiplantae</taxon>
        <taxon>Streptophyta</taxon>
        <taxon>Embryophyta</taxon>
        <taxon>Tracheophyta</taxon>
        <taxon>Spermatophyta</taxon>
        <taxon>Magnoliopsida</taxon>
        <taxon>eudicotyledons</taxon>
        <taxon>Gunneridae</taxon>
        <taxon>Pentapetalae</taxon>
        <taxon>rosids</taxon>
        <taxon>fabids</taxon>
        <taxon>Cucurbitales</taxon>
        <taxon>Cucurbitaceae</taxon>
        <taxon>Benincaseae</taxon>
        <taxon>Cucumis</taxon>
    </lineage>
</organism>
<dbReference type="Pfam" id="PF08284">
    <property type="entry name" value="RVP_2"/>
    <property type="match status" value="1"/>
</dbReference>
<dbReference type="OrthoDB" id="1428943at2759"/>
<sequence>MNGLLPWMKAEVAFCRPKSLAEMMEVAQLVENREILRREANLNGYSGRKSSVQASGGNKVAPNNATGEIKGNTTFSIRTITLRSPGPNENRREGAYNRLMDAEFQIWKEKGLCFRCNKKYLTDHKCKMKEHHELRMFVVANDKEEFEIVEGKEVEKGKLNKLEVKEDTTTFVELSINLVVGLNDPGTMNVRDKLQNEDVIILIDCSATHNFVSDKLVKKLLISIKETAHYGVILGSGAAVQGKGICEKLEIRMKNWTVEENFLPLELGGVDIILGMQWLHSLGVTTVDWKNLLLTFSVEGKSIKIQGDPSLTKARVSLKNMIKAWGERDEGFLVECRAVEVVIPSDNDCYMANMEIETDSTLSTILKQFEDLFEWPKKLPPRREIEHQIHLKQRTDQT</sequence>
<evidence type="ECO:0000256" key="1">
    <source>
        <dbReference type="SAM" id="MobiDB-lite"/>
    </source>
</evidence>
<accession>A0A5A7USH3</accession>
<proteinExistence type="predicted"/>
<comment type="caution">
    <text evidence="2">The sequence shown here is derived from an EMBL/GenBank/DDBJ whole genome shotgun (WGS) entry which is preliminary data.</text>
</comment>
<feature type="compositionally biased region" description="Polar residues" evidence="1">
    <location>
        <begin position="48"/>
        <end position="68"/>
    </location>
</feature>
<dbReference type="CDD" id="cd00303">
    <property type="entry name" value="retropepsin_like"/>
    <property type="match status" value="1"/>
</dbReference>
<dbReference type="InterPro" id="IPR021109">
    <property type="entry name" value="Peptidase_aspartic_dom_sf"/>
</dbReference>